<keyword evidence="3" id="KW-1185">Reference proteome</keyword>
<dbReference type="Pfam" id="PF13565">
    <property type="entry name" value="HTH_32"/>
    <property type="match status" value="1"/>
</dbReference>
<gene>
    <name evidence="2" type="ORF">I7X39_20320</name>
</gene>
<name>A0A931JA78_9BURK</name>
<evidence type="ECO:0000313" key="2">
    <source>
        <dbReference type="EMBL" id="MBH9579247.1"/>
    </source>
</evidence>
<evidence type="ECO:0000256" key="1">
    <source>
        <dbReference type="SAM" id="MobiDB-lite"/>
    </source>
</evidence>
<organism evidence="2 3">
    <name type="scientific">Inhella proteolytica</name>
    <dbReference type="NCBI Taxonomy" id="2795029"/>
    <lineage>
        <taxon>Bacteria</taxon>
        <taxon>Pseudomonadati</taxon>
        <taxon>Pseudomonadota</taxon>
        <taxon>Betaproteobacteria</taxon>
        <taxon>Burkholderiales</taxon>
        <taxon>Sphaerotilaceae</taxon>
        <taxon>Inhella</taxon>
    </lineage>
</organism>
<dbReference type="AlphaFoldDB" id="A0A931JA78"/>
<proteinExistence type="predicted"/>
<dbReference type="InterPro" id="IPR009057">
    <property type="entry name" value="Homeodomain-like_sf"/>
</dbReference>
<feature type="region of interest" description="Disordered" evidence="1">
    <location>
        <begin position="54"/>
        <end position="77"/>
    </location>
</feature>
<dbReference type="SUPFAM" id="SSF46689">
    <property type="entry name" value="Homeodomain-like"/>
    <property type="match status" value="1"/>
</dbReference>
<reference evidence="2" key="1">
    <citation type="submission" date="2020-12" db="EMBL/GenBank/DDBJ databases">
        <title>The genome sequence of Inhella sp. 1Y17.</title>
        <authorList>
            <person name="Liu Y."/>
        </authorList>
    </citation>
    <scope>NUCLEOTIDE SEQUENCE</scope>
    <source>
        <strain evidence="2">1Y17</strain>
    </source>
</reference>
<dbReference type="Proteomes" id="UP000613266">
    <property type="component" value="Unassembled WGS sequence"/>
</dbReference>
<accession>A0A931JA78</accession>
<sequence>MVWTEKSIVSQRQEFVHLAQQDGANVRALCRQFGISPKTGYKWINRFEASSALAPSLADQSRRPHRSPARSPESTEQAVLTLRRAHPAWGGRKIAAVLAQRDAFLV</sequence>
<dbReference type="RefSeq" id="WP_198113013.1">
    <property type="nucleotide sequence ID" value="NZ_JAEDAK010000019.1"/>
</dbReference>
<dbReference type="EMBL" id="JAEDAK010000019">
    <property type="protein sequence ID" value="MBH9579247.1"/>
    <property type="molecule type" value="Genomic_DNA"/>
</dbReference>
<feature type="non-terminal residue" evidence="2">
    <location>
        <position position="106"/>
    </location>
</feature>
<comment type="caution">
    <text evidence="2">The sequence shown here is derived from an EMBL/GenBank/DDBJ whole genome shotgun (WGS) entry which is preliminary data.</text>
</comment>
<protein>
    <submittedName>
        <fullName evidence="2">Helix-turn-helix domain containing protein</fullName>
    </submittedName>
</protein>
<evidence type="ECO:0000313" key="3">
    <source>
        <dbReference type="Proteomes" id="UP000613266"/>
    </source>
</evidence>